<keyword evidence="1" id="KW-1133">Transmembrane helix</keyword>
<evidence type="ECO:0000313" key="3">
    <source>
        <dbReference type="EMBL" id="SHH33531.1"/>
    </source>
</evidence>
<keyword evidence="1" id="KW-0472">Membrane</keyword>
<keyword evidence="1" id="KW-0812">Transmembrane</keyword>
<dbReference type="RefSeq" id="WP_079569988.1">
    <property type="nucleotide sequence ID" value="NZ_LT670818.1"/>
</dbReference>
<dbReference type="Pfam" id="PF13386">
    <property type="entry name" value="DsbD_2"/>
    <property type="match status" value="1"/>
</dbReference>
<dbReference type="AlphaFoldDB" id="A0A1M5S4V6"/>
<dbReference type="Proteomes" id="UP000190675">
    <property type="component" value="Chromosome I"/>
</dbReference>
<feature type="transmembrane region" description="Helical" evidence="1">
    <location>
        <begin position="142"/>
        <end position="165"/>
    </location>
</feature>
<dbReference type="EMBL" id="LT670818">
    <property type="protein sequence ID" value="SHH33531.1"/>
    <property type="molecule type" value="Genomic_DNA"/>
</dbReference>
<gene>
    <name evidence="3" type="ORF">SAMN05444169_6940</name>
</gene>
<accession>A0A1M5S4V6</accession>
<reference evidence="3 4" key="1">
    <citation type="submission" date="2016-11" db="EMBL/GenBank/DDBJ databases">
        <authorList>
            <person name="Jaros S."/>
            <person name="Januszkiewicz K."/>
            <person name="Wedrychowicz H."/>
        </authorList>
    </citation>
    <scope>NUCLEOTIDE SEQUENCE [LARGE SCALE GENOMIC DNA]</scope>
    <source>
        <strain evidence="3 4">GAS242</strain>
    </source>
</reference>
<protein>
    <recommendedName>
        <fullName evidence="2">Urease accessory protein UreH-like transmembrane domain-containing protein</fullName>
    </recommendedName>
</protein>
<name>A0A1M5S4V6_9BRAD</name>
<evidence type="ECO:0000259" key="2">
    <source>
        <dbReference type="Pfam" id="PF13386"/>
    </source>
</evidence>
<sequence>MFDFDQPLLVAGLLLGLSSSLHCFGMCSGIAASLHFAASLDPKRPARDLLATTLLINAGRISGYVIAGAIVGGVGSGVFGAFDHATGNAVLRWAAAAALGWIGLSMLEIVPLPTALYRVASHVSHTMDAVARAARLPARMGLFLSGAVWGFLPCAMVYAALFYAMLSGSRLGGAVVMSGFGLGTLPMLIAAGLGLPLLRRRATSVWLRNTVGVAMIMVGIVSAGVTPTNFVAWCRSGL</sequence>
<dbReference type="PANTHER" id="PTHR42208">
    <property type="entry name" value="HEAVY METAL TRANSPORTER-RELATED"/>
    <property type="match status" value="1"/>
</dbReference>
<feature type="transmembrane region" description="Helical" evidence="1">
    <location>
        <begin position="171"/>
        <end position="198"/>
    </location>
</feature>
<evidence type="ECO:0000313" key="4">
    <source>
        <dbReference type="Proteomes" id="UP000190675"/>
    </source>
</evidence>
<dbReference type="OrthoDB" id="5574095at2"/>
<feature type="transmembrane region" description="Helical" evidence="1">
    <location>
        <begin position="210"/>
        <end position="233"/>
    </location>
</feature>
<feature type="transmembrane region" description="Helical" evidence="1">
    <location>
        <begin position="61"/>
        <end position="82"/>
    </location>
</feature>
<dbReference type="PANTHER" id="PTHR42208:SF1">
    <property type="entry name" value="HEAVY METAL TRANSPORTER"/>
    <property type="match status" value="1"/>
</dbReference>
<dbReference type="InterPro" id="IPR039447">
    <property type="entry name" value="UreH-like_TM_dom"/>
</dbReference>
<organism evidence="3 4">
    <name type="scientific">Bradyrhizobium erythrophlei</name>
    <dbReference type="NCBI Taxonomy" id="1437360"/>
    <lineage>
        <taxon>Bacteria</taxon>
        <taxon>Pseudomonadati</taxon>
        <taxon>Pseudomonadota</taxon>
        <taxon>Alphaproteobacteria</taxon>
        <taxon>Hyphomicrobiales</taxon>
        <taxon>Nitrobacteraceae</taxon>
        <taxon>Bradyrhizobium</taxon>
    </lineage>
</organism>
<feature type="domain" description="Urease accessory protein UreH-like transmembrane" evidence="2">
    <location>
        <begin position="12"/>
        <end position="221"/>
    </location>
</feature>
<evidence type="ECO:0000256" key="1">
    <source>
        <dbReference type="SAM" id="Phobius"/>
    </source>
</evidence>
<proteinExistence type="predicted"/>